<dbReference type="PANTHER" id="PTHR32322">
    <property type="entry name" value="INNER MEMBRANE TRANSPORTER"/>
    <property type="match status" value="1"/>
</dbReference>
<proteinExistence type="predicted"/>
<protein>
    <submittedName>
        <fullName evidence="8">DMT family transporter</fullName>
    </submittedName>
</protein>
<feature type="transmembrane region" description="Helical" evidence="6">
    <location>
        <begin position="93"/>
        <end position="118"/>
    </location>
</feature>
<dbReference type="InterPro" id="IPR037185">
    <property type="entry name" value="EmrE-like"/>
</dbReference>
<feature type="transmembrane region" description="Helical" evidence="6">
    <location>
        <begin position="154"/>
        <end position="174"/>
    </location>
</feature>
<keyword evidence="4 6" id="KW-0472">Membrane</keyword>
<comment type="subcellular location">
    <subcellularLocation>
        <location evidence="1">Membrane</location>
        <topology evidence="1">Multi-pass membrane protein</topology>
    </subcellularLocation>
</comment>
<dbReference type="Pfam" id="PF00892">
    <property type="entry name" value="EamA"/>
    <property type="match status" value="2"/>
</dbReference>
<gene>
    <name evidence="8" type="ORF">HZS55_19895</name>
</gene>
<feature type="domain" description="EamA" evidence="7">
    <location>
        <begin position="155"/>
        <end position="290"/>
    </location>
</feature>
<evidence type="ECO:0000256" key="6">
    <source>
        <dbReference type="SAM" id="Phobius"/>
    </source>
</evidence>
<feature type="transmembrane region" description="Helical" evidence="6">
    <location>
        <begin position="125"/>
        <end position="142"/>
    </location>
</feature>
<evidence type="ECO:0000256" key="5">
    <source>
        <dbReference type="SAM" id="MobiDB-lite"/>
    </source>
</evidence>
<evidence type="ECO:0000256" key="2">
    <source>
        <dbReference type="ARBA" id="ARBA00022692"/>
    </source>
</evidence>
<dbReference type="GO" id="GO:0016020">
    <property type="term" value="C:membrane"/>
    <property type="evidence" value="ECO:0007669"/>
    <property type="project" value="UniProtKB-SubCell"/>
</dbReference>
<dbReference type="PANTHER" id="PTHR32322:SF2">
    <property type="entry name" value="EAMA DOMAIN-CONTAINING PROTEIN"/>
    <property type="match status" value="1"/>
</dbReference>
<dbReference type="KEGG" id="hrr:HZS55_19895"/>
<feature type="transmembrane region" description="Helical" evidence="6">
    <location>
        <begin position="67"/>
        <end position="87"/>
    </location>
</feature>
<feature type="transmembrane region" description="Helical" evidence="6">
    <location>
        <begin position="251"/>
        <end position="268"/>
    </location>
</feature>
<dbReference type="Proteomes" id="UP000509667">
    <property type="component" value="Chromosome"/>
</dbReference>
<feature type="compositionally biased region" description="Basic and acidic residues" evidence="5">
    <location>
        <begin position="330"/>
        <end position="347"/>
    </location>
</feature>
<evidence type="ECO:0000313" key="9">
    <source>
        <dbReference type="Proteomes" id="UP000509667"/>
    </source>
</evidence>
<dbReference type="AlphaFoldDB" id="A0A7D5P7P0"/>
<dbReference type="InterPro" id="IPR050638">
    <property type="entry name" value="AA-Vitamin_Transporters"/>
</dbReference>
<evidence type="ECO:0000259" key="7">
    <source>
        <dbReference type="Pfam" id="PF00892"/>
    </source>
</evidence>
<dbReference type="InterPro" id="IPR000620">
    <property type="entry name" value="EamA_dom"/>
</dbReference>
<feature type="region of interest" description="Disordered" evidence="5">
    <location>
        <begin position="320"/>
        <end position="356"/>
    </location>
</feature>
<feature type="transmembrane region" description="Helical" evidence="6">
    <location>
        <begin position="218"/>
        <end position="239"/>
    </location>
</feature>
<accession>A0A7D5P7P0</accession>
<keyword evidence="9" id="KW-1185">Reference proteome</keyword>
<keyword evidence="2 6" id="KW-0812">Transmembrane</keyword>
<feature type="transmembrane region" description="Helical" evidence="6">
    <location>
        <begin position="274"/>
        <end position="291"/>
    </location>
</feature>
<feature type="transmembrane region" description="Helical" evidence="6">
    <location>
        <begin position="186"/>
        <end position="206"/>
    </location>
</feature>
<evidence type="ECO:0000313" key="8">
    <source>
        <dbReference type="EMBL" id="QLH79422.1"/>
    </source>
</evidence>
<dbReference type="GeneID" id="56080176"/>
<sequence length="356" mass="36020">MIGRRTVAAFLATSVLFGGTFVAAKAGLAHFPPLLFVALRFDVAAVALFAFVALTRSREQLVPRTRGDLGGIVATGLFAIGLTNALLFVGQQYVTSGVGAIIASLNPILTPVFAAVLLADERLSARGAVGMALGLLGVGLVASPDPAALLSGGVFGEAVLLVSAVCGALGSVLIRRADADLDSTVRVAWGLPLAALVTHALSLGAGESVAAVSWNAEALLALGYVAVFAGALAYIAYFGLIDSVGAIRANLAFYVVPLVATLGGWALLGETISGLAVAGFLVVFAGFAVIGSESFARPGLRDTLPGRLLASESLRSLDDAYATDGGTDAPDDRSATDHPVSDCRIDPDGPGCPADD</sequence>
<name>A0A7D5P7P0_9EURY</name>
<feature type="domain" description="EamA" evidence="7">
    <location>
        <begin position="7"/>
        <end position="141"/>
    </location>
</feature>
<reference evidence="8 9" key="1">
    <citation type="submission" date="2020-07" db="EMBL/GenBank/DDBJ databases">
        <title>Halosimplex pelagicum sp. nov. and Halosimplex rubrum sp. nov., isolated from salted brown alga Laminaria, and emended description of the genus Halosimplex.</title>
        <authorList>
            <person name="Cui H."/>
        </authorList>
    </citation>
    <scope>NUCLEOTIDE SEQUENCE [LARGE SCALE GENOMIC DNA]</scope>
    <source>
        <strain evidence="8 9">R27</strain>
    </source>
</reference>
<dbReference type="RefSeq" id="WP_179909289.1">
    <property type="nucleotide sequence ID" value="NZ_CP058910.1"/>
</dbReference>
<dbReference type="SUPFAM" id="SSF103481">
    <property type="entry name" value="Multidrug resistance efflux transporter EmrE"/>
    <property type="match status" value="2"/>
</dbReference>
<evidence type="ECO:0000256" key="1">
    <source>
        <dbReference type="ARBA" id="ARBA00004141"/>
    </source>
</evidence>
<evidence type="ECO:0000256" key="4">
    <source>
        <dbReference type="ARBA" id="ARBA00023136"/>
    </source>
</evidence>
<dbReference type="OrthoDB" id="17861at2157"/>
<organism evidence="8 9">
    <name type="scientific">Halosimplex rubrum</name>
    <dbReference type="NCBI Taxonomy" id="869889"/>
    <lineage>
        <taxon>Archaea</taxon>
        <taxon>Methanobacteriati</taxon>
        <taxon>Methanobacteriota</taxon>
        <taxon>Stenosarchaea group</taxon>
        <taxon>Halobacteria</taxon>
        <taxon>Halobacteriales</taxon>
        <taxon>Haloarculaceae</taxon>
        <taxon>Halosimplex</taxon>
    </lineage>
</organism>
<keyword evidence="3 6" id="KW-1133">Transmembrane helix</keyword>
<feature type="transmembrane region" description="Helical" evidence="6">
    <location>
        <begin position="34"/>
        <end position="55"/>
    </location>
</feature>
<evidence type="ECO:0000256" key="3">
    <source>
        <dbReference type="ARBA" id="ARBA00022989"/>
    </source>
</evidence>
<dbReference type="EMBL" id="CP058910">
    <property type="protein sequence ID" value="QLH79422.1"/>
    <property type="molecule type" value="Genomic_DNA"/>
</dbReference>